<dbReference type="AlphaFoldDB" id="A0AAD5UJW1"/>
<protein>
    <submittedName>
        <fullName evidence="11">U4/U6-U5 snRNP complex subunit prp31</fullName>
    </submittedName>
</protein>
<dbReference type="Gene3D" id="1.10.246.90">
    <property type="entry name" value="Nop domain"/>
    <property type="match status" value="1"/>
</dbReference>
<dbReference type="InterPro" id="IPR002687">
    <property type="entry name" value="Nop_dom"/>
</dbReference>
<dbReference type="PANTHER" id="PTHR13904:SF0">
    <property type="entry name" value="U4_U6 SMALL NUCLEAR RIBONUCLEOPROTEIN PRP31"/>
    <property type="match status" value="1"/>
</dbReference>
<keyword evidence="5" id="KW-0694">RNA-binding</keyword>
<evidence type="ECO:0000256" key="7">
    <source>
        <dbReference type="ARBA" id="ARBA00023242"/>
    </source>
</evidence>
<evidence type="ECO:0000256" key="5">
    <source>
        <dbReference type="ARBA" id="ARBA00022884"/>
    </source>
</evidence>
<dbReference type="GO" id="GO:0071011">
    <property type="term" value="C:precatalytic spliceosome"/>
    <property type="evidence" value="ECO:0007669"/>
    <property type="project" value="TreeGrafter"/>
</dbReference>
<dbReference type="InterPro" id="IPR042239">
    <property type="entry name" value="Nop_C"/>
</dbReference>
<evidence type="ECO:0000256" key="1">
    <source>
        <dbReference type="ARBA" id="ARBA00004123"/>
    </source>
</evidence>
<keyword evidence="6" id="KW-0508">mRNA splicing</keyword>
<evidence type="ECO:0000256" key="3">
    <source>
        <dbReference type="ARBA" id="ARBA00022664"/>
    </source>
</evidence>
<keyword evidence="12" id="KW-1185">Reference proteome</keyword>
<sequence length="461" mass="51070">MDEDDLLEDLEDLGEDEQEFQDGEELEAEQEEMQHDEYSLEAITKVHKSKQLITTLEKIKDLKDTKIVLNSALESHSEYNLIVQANALTAELAHEITAVNNYIKDHYNPCFPELSQIILNPITYAKAVKIIGNNMDLTKVDLKSILSSHDVMAVTVTATTTAGSPISQEELELIYTACDTALEMDIQQKTLLEYVASRMTVVAPNLTVLLGSAVAAKMMGFAGGLNLLAKIPACNLLVLGHQKKGMIGMSTVSMGNHEGFIYDCDLVRDTPKHIRRKAARLLSAKCALAARIDMGREYEDGSMGRSYRDDVQKKINLLVEPPPAKKTKALPLPIEYKKKRGGKRARREKERNAQSELSKAANRMAFGEAEDEVGFSTGESFGLGMIGKATGKIRAPQINTAYKVSKKHKAMQKFSTNTNGLASSVAFTPVKGIELENPDRLKKIAEVNNKYFGELKFKKKE</sequence>
<reference evidence="11" key="1">
    <citation type="submission" date="2020-05" db="EMBL/GenBank/DDBJ databases">
        <title>Phylogenomic resolution of chytrid fungi.</title>
        <authorList>
            <person name="Stajich J.E."/>
            <person name="Amses K."/>
            <person name="Simmons R."/>
            <person name="Seto K."/>
            <person name="Myers J."/>
            <person name="Bonds A."/>
            <person name="Quandt C.A."/>
            <person name="Barry K."/>
            <person name="Liu P."/>
            <person name="Grigoriev I."/>
            <person name="Longcore J.E."/>
            <person name="James T.Y."/>
        </authorList>
    </citation>
    <scope>NUCLEOTIDE SEQUENCE</scope>
    <source>
        <strain evidence="11">PLAUS21</strain>
    </source>
</reference>
<dbReference type="PROSITE" id="PS51358">
    <property type="entry name" value="NOP"/>
    <property type="match status" value="1"/>
</dbReference>
<evidence type="ECO:0000256" key="8">
    <source>
        <dbReference type="ARBA" id="ARBA00023274"/>
    </source>
</evidence>
<dbReference type="InterPro" id="IPR012976">
    <property type="entry name" value="NOSIC"/>
</dbReference>
<dbReference type="Pfam" id="PF09785">
    <property type="entry name" value="Prp31_C"/>
    <property type="match status" value="1"/>
</dbReference>
<dbReference type="EMBL" id="JADGKB010000013">
    <property type="protein sequence ID" value="KAJ3260131.1"/>
    <property type="molecule type" value="Genomic_DNA"/>
</dbReference>
<dbReference type="GO" id="GO:0046540">
    <property type="term" value="C:U4/U6 x U5 tri-snRNP complex"/>
    <property type="evidence" value="ECO:0007669"/>
    <property type="project" value="InterPro"/>
</dbReference>
<dbReference type="GO" id="GO:0000244">
    <property type="term" value="P:spliceosomal tri-snRNP complex assembly"/>
    <property type="evidence" value="ECO:0007669"/>
    <property type="project" value="InterPro"/>
</dbReference>
<feature type="compositionally biased region" description="Acidic residues" evidence="9">
    <location>
        <begin position="1"/>
        <end position="31"/>
    </location>
</feature>
<feature type="region of interest" description="Disordered" evidence="9">
    <location>
        <begin position="338"/>
        <end position="358"/>
    </location>
</feature>
<dbReference type="FunFam" id="1.10.287.4070:FF:000003">
    <property type="entry name" value="U4/U6 small nuclear ribonucleoprotein PRP31"/>
    <property type="match status" value="1"/>
</dbReference>
<comment type="similarity">
    <text evidence="2">Belongs to the PRP31 family.</text>
</comment>
<accession>A0AAD5UJW1</accession>
<evidence type="ECO:0000256" key="2">
    <source>
        <dbReference type="ARBA" id="ARBA00005572"/>
    </source>
</evidence>
<evidence type="ECO:0000259" key="10">
    <source>
        <dbReference type="PROSITE" id="PS51358"/>
    </source>
</evidence>
<evidence type="ECO:0000256" key="6">
    <source>
        <dbReference type="ARBA" id="ARBA00023187"/>
    </source>
</evidence>
<dbReference type="FunFam" id="1.10.246.90:FF:000002">
    <property type="entry name" value="U4/U6 small nuclear ribonucleoprotein Prp31"/>
    <property type="match status" value="1"/>
</dbReference>
<keyword evidence="3" id="KW-0507">mRNA processing</keyword>
<comment type="subcellular location">
    <subcellularLocation>
        <location evidence="1">Nucleus</location>
    </subcellularLocation>
</comment>
<evidence type="ECO:0000313" key="11">
    <source>
        <dbReference type="EMBL" id="KAJ3260131.1"/>
    </source>
</evidence>
<feature type="domain" description="Nop" evidence="10">
    <location>
        <begin position="202"/>
        <end position="320"/>
    </location>
</feature>
<dbReference type="InterPro" id="IPR027105">
    <property type="entry name" value="Prp31"/>
</dbReference>
<dbReference type="GO" id="GO:0005687">
    <property type="term" value="C:U4 snRNP"/>
    <property type="evidence" value="ECO:0007669"/>
    <property type="project" value="TreeGrafter"/>
</dbReference>
<dbReference type="PANTHER" id="PTHR13904">
    <property type="entry name" value="PRE-MRNA SPLICING FACTOR PRP31"/>
    <property type="match status" value="1"/>
</dbReference>
<feature type="region of interest" description="Disordered" evidence="9">
    <location>
        <begin position="1"/>
        <end position="35"/>
    </location>
</feature>
<dbReference type="Proteomes" id="UP001210925">
    <property type="component" value="Unassembled WGS sequence"/>
</dbReference>
<evidence type="ECO:0000256" key="9">
    <source>
        <dbReference type="SAM" id="MobiDB-lite"/>
    </source>
</evidence>
<name>A0AAD5UJW1_9FUNG</name>
<organism evidence="11 12">
    <name type="scientific">Boothiomyces macroporosus</name>
    <dbReference type="NCBI Taxonomy" id="261099"/>
    <lineage>
        <taxon>Eukaryota</taxon>
        <taxon>Fungi</taxon>
        <taxon>Fungi incertae sedis</taxon>
        <taxon>Chytridiomycota</taxon>
        <taxon>Chytridiomycota incertae sedis</taxon>
        <taxon>Chytridiomycetes</taxon>
        <taxon>Rhizophydiales</taxon>
        <taxon>Terramycetaceae</taxon>
        <taxon>Boothiomyces</taxon>
    </lineage>
</organism>
<keyword evidence="8" id="KW-0687">Ribonucleoprotein</keyword>
<gene>
    <name evidence="11" type="primary">PRP31</name>
    <name evidence="11" type="ORF">HK103_001207</name>
</gene>
<keyword evidence="7" id="KW-0539">Nucleus</keyword>
<keyword evidence="4" id="KW-0747">Spliceosome</keyword>
<evidence type="ECO:0000313" key="12">
    <source>
        <dbReference type="Proteomes" id="UP001210925"/>
    </source>
</evidence>
<evidence type="ECO:0000256" key="4">
    <source>
        <dbReference type="ARBA" id="ARBA00022728"/>
    </source>
</evidence>
<dbReference type="SUPFAM" id="SSF89124">
    <property type="entry name" value="Nop domain"/>
    <property type="match status" value="1"/>
</dbReference>
<comment type="caution">
    <text evidence="11">The sequence shown here is derived from an EMBL/GenBank/DDBJ whole genome shotgun (WGS) entry which is preliminary data.</text>
</comment>
<proteinExistence type="inferred from homology"/>
<dbReference type="GO" id="GO:0003723">
    <property type="term" value="F:RNA binding"/>
    <property type="evidence" value="ECO:0007669"/>
    <property type="project" value="UniProtKB-KW"/>
</dbReference>
<dbReference type="Gene3D" id="1.10.287.4070">
    <property type="match status" value="1"/>
</dbReference>
<dbReference type="InterPro" id="IPR036070">
    <property type="entry name" value="Nop_dom_sf"/>
</dbReference>
<dbReference type="Pfam" id="PF01798">
    <property type="entry name" value="Nop"/>
    <property type="match status" value="1"/>
</dbReference>
<dbReference type="SMART" id="SM00931">
    <property type="entry name" value="NOSIC"/>
    <property type="match status" value="1"/>
</dbReference>
<dbReference type="InterPro" id="IPR019175">
    <property type="entry name" value="Prp31_C"/>
</dbReference>